<dbReference type="Proteomes" id="UP000001007">
    <property type="component" value="Chromosome"/>
</dbReference>
<dbReference type="KEGG" id="cte:CT0702"/>
<evidence type="ECO:0000313" key="1">
    <source>
        <dbReference type="EMBL" id="AAM71939.1"/>
    </source>
</evidence>
<proteinExistence type="predicted"/>
<reference evidence="1 2" key="1">
    <citation type="journal article" date="2002" name="Proc. Natl. Acad. Sci. U.S.A.">
        <title>The complete genome sequence of Chlorobium tepidum TLS, a photosynthetic, anaerobic, green-sulfur bacterium.</title>
        <authorList>
            <person name="Eisen J.A."/>
            <person name="Nelson K.E."/>
            <person name="Paulsen I.T."/>
            <person name="Heidelberg J.F."/>
            <person name="Wu M."/>
            <person name="Dodson R.J."/>
            <person name="Deboy R."/>
            <person name="Gwinn M.L."/>
            <person name="Nelson W.C."/>
            <person name="Haft D.H."/>
            <person name="Hickey E.K."/>
            <person name="Peterson J.D."/>
            <person name="Durkin A.S."/>
            <person name="Kolonay J.L."/>
            <person name="Yang F."/>
            <person name="Holt I."/>
            <person name="Umayam L.A."/>
            <person name="Mason T."/>
            <person name="Brenner M."/>
            <person name="Shea T.P."/>
            <person name="Parksey D."/>
            <person name="Nierman W.C."/>
            <person name="Feldblyum T.V."/>
            <person name="Hansen C.L."/>
            <person name="Craven M.B."/>
            <person name="Radune D."/>
            <person name="Vamathevan J."/>
            <person name="Khouri H."/>
            <person name="White O."/>
            <person name="Gruber T.M."/>
            <person name="Ketchum K.A."/>
            <person name="Venter J.C."/>
            <person name="Tettelin H."/>
            <person name="Bryant D.A."/>
            <person name="Fraser C.M."/>
        </authorList>
    </citation>
    <scope>NUCLEOTIDE SEQUENCE [LARGE SCALE GENOMIC DNA]</scope>
    <source>
        <strain evidence="2">ATCC 49652 / DSM 12025 / NBRC 103806 / TLS</strain>
    </source>
</reference>
<dbReference type="HOGENOM" id="CLU_2914049_0_0_10"/>
<name>Q8KEI7_CHLTE</name>
<protein>
    <submittedName>
        <fullName evidence="1">Uncharacterized protein</fullName>
    </submittedName>
</protein>
<dbReference type="AlphaFoldDB" id="Q8KEI7"/>
<organism evidence="1 2">
    <name type="scientific">Chlorobaculum tepidum (strain ATCC 49652 / DSM 12025 / NBRC 103806 / TLS)</name>
    <name type="common">Chlorobium tepidum</name>
    <dbReference type="NCBI Taxonomy" id="194439"/>
    <lineage>
        <taxon>Bacteria</taxon>
        <taxon>Pseudomonadati</taxon>
        <taxon>Chlorobiota</taxon>
        <taxon>Chlorobiia</taxon>
        <taxon>Chlorobiales</taxon>
        <taxon>Chlorobiaceae</taxon>
        <taxon>Chlorobaculum</taxon>
    </lineage>
</organism>
<dbReference type="EMBL" id="AE006470">
    <property type="protein sequence ID" value="AAM71939.1"/>
    <property type="molecule type" value="Genomic_DNA"/>
</dbReference>
<evidence type="ECO:0000313" key="2">
    <source>
        <dbReference type="Proteomes" id="UP000001007"/>
    </source>
</evidence>
<sequence>MPVFLTVTLFNQAMQAALCLAQAEAAQATANADNAKARRMEKFKELKKMGLSNNQLDNFIP</sequence>
<dbReference type="RefSeq" id="WP_010932384.1">
    <property type="nucleotide sequence ID" value="NC_002932.3"/>
</dbReference>
<keyword evidence="2" id="KW-1185">Reference proteome</keyword>
<gene>
    <name evidence="1" type="ordered locus">CT0702</name>
</gene>
<dbReference type="EnsemblBacteria" id="AAM71939">
    <property type="protein sequence ID" value="AAM71939"/>
    <property type="gene ID" value="CT0702"/>
</dbReference>
<accession>Q8KEI7</accession>
<dbReference type="STRING" id="194439.CT0702"/>